<dbReference type="InterPro" id="IPR005814">
    <property type="entry name" value="Aminotrans_3"/>
</dbReference>
<keyword evidence="11" id="KW-1185">Reference proteome</keyword>
<keyword evidence="5 9" id="KW-0032">Aminotransferase</keyword>
<proteinExistence type="inferred from homology"/>
<keyword evidence="7 8" id="KW-0663">Pyridoxal phosphate</keyword>
<sequence>MSESEEAKTCEIIRKERQHGAQSFDRLPIVLCKGEGVNVWDTEGRKYTDFISTSSCLNQGHCHPKIVKELLSQASTLTITANSFHNPWLSEYAEYITKLFGYDRVLPLNSGCEAGDAACKLARKWGYIKKNIPDNQAKIVFADGYYMGRTMTAISASTNNKCRKNYGPFMPGFLQVPFDDLEALENLFKQEPNICAFMTEPILGNGGILPPKHGYLKGVERLCAKYNVLWIDDEIQAGLGRTGKLLAVHHENARPNIVCLGKSLSGGTMPVSAVLTDECVISCMQLNEHGSTYGGNPLSCRVALAALKVIVEEKLPERA</sequence>
<evidence type="ECO:0000256" key="9">
    <source>
        <dbReference type="RuleBase" id="RU365036"/>
    </source>
</evidence>
<dbReference type="InterPro" id="IPR015421">
    <property type="entry name" value="PyrdxlP-dep_Trfase_major"/>
</dbReference>
<evidence type="ECO:0000256" key="1">
    <source>
        <dbReference type="ARBA" id="ARBA00001933"/>
    </source>
</evidence>
<dbReference type="FunFam" id="3.40.640.10:FF:000011">
    <property type="entry name" value="Ornithine aminotransferase"/>
    <property type="match status" value="1"/>
</dbReference>
<dbReference type="Gene3D" id="3.90.1150.10">
    <property type="entry name" value="Aspartate Aminotransferase, domain 1"/>
    <property type="match status" value="1"/>
</dbReference>
<evidence type="ECO:0000256" key="3">
    <source>
        <dbReference type="ARBA" id="ARBA00008954"/>
    </source>
</evidence>
<feature type="non-terminal residue" evidence="10">
    <location>
        <position position="319"/>
    </location>
</feature>
<dbReference type="GO" id="GO:0030170">
    <property type="term" value="F:pyridoxal phosphate binding"/>
    <property type="evidence" value="ECO:0007669"/>
    <property type="project" value="InterPro"/>
</dbReference>
<accession>A0A0T6AVF5</accession>
<dbReference type="PANTHER" id="PTHR11986">
    <property type="entry name" value="AMINOTRANSFERASE CLASS III"/>
    <property type="match status" value="1"/>
</dbReference>
<evidence type="ECO:0000256" key="4">
    <source>
        <dbReference type="ARBA" id="ARBA00012924"/>
    </source>
</evidence>
<dbReference type="EC" id="2.6.1.13" evidence="4 9"/>
<evidence type="ECO:0000256" key="6">
    <source>
        <dbReference type="ARBA" id="ARBA00022679"/>
    </source>
</evidence>
<dbReference type="InterPro" id="IPR015424">
    <property type="entry name" value="PyrdxlP-dep_Trfase"/>
</dbReference>
<dbReference type="GO" id="GO:0055129">
    <property type="term" value="P:L-proline biosynthetic process"/>
    <property type="evidence" value="ECO:0007669"/>
    <property type="project" value="UniProtKB-UniPathway"/>
</dbReference>
<dbReference type="GO" id="GO:0042802">
    <property type="term" value="F:identical protein binding"/>
    <property type="evidence" value="ECO:0007669"/>
    <property type="project" value="TreeGrafter"/>
</dbReference>
<keyword evidence="6 9" id="KW-0808">Transferase</keyword>
<dbReference type="OrthoDB" id="425114at2759"/>
<dbReference type="CDD" id="cd00610">
    <property type="entry name" value="OAT_like"/>
    <property type="match status" value="1"/>
</dbReference>
<name>A0A0T6AVF5_9SCAR</name>
<dbReference type="InterPro" id="IPR050103">
    <property type="entry name" value="Class-III_PLP-dep_AT"/>
</dbReference>
<comment type="similarity">
    <text evidence="3 8">Belongs to the class-III pyridoxal-phosphate-dependent aminotransferase family.</text>
</comment>
<dbReference type="GO" id="GO:0004587">
    <property type="term" value="F:ornithine aminotransferase activity"/>
    <property type="evidence" value="ECO:0007669"/>
    <property type="project" value="UniProtKB-EC"/>
</dbReference>
<dbReference type="InterPro" id="IPR015422">
    <property type="entry name" value="PyrdxlP-dep_Trfase_small"/>
</dbReference>
<comment type="cofactor">
    <cofactor evidence="1 9">
        <name>pyridoxal 5'-phosphate</name>
        <dbReference type="ChEBI" id="CHEBI:597326"/>
    </cofactor>
</comment>
<dbReference type="NCBIfam" id="TIGR01885">
    <property type="entry name" value="Orn_aminotrans"/>
    <property type="match status" value="1"/>
</dbReference>
<dbReference type="SUPFAM" id="SSF53383">
    <property type="entry name" value="PLP-dependent transferases"/>
    <property type="match status" value="1"/>
</dbReference>
<organism evidence="10 11">
    <name type="scientific">Oryctes borbonicus</name>
    <dbReference type="NCBI Taxonomy" id="1629725"/>
    <lineage>
        <taxon>Eukaryota</taxon>
        <taxon>Metazoa</taxon>
        <taxon>Ecdysozoa</taxon>
        <taxon>Arthropoda</taxon>
        <taxon>Hexapoda</taxon>
        <taxon>Insecta</taxon>
        <taxon>Pterygota</taxon>
        <taxon>Neoptera</taxon>
        <taxon>Endopterygota</taxon>
        <taxon>Coleoptera</taxon>
        <taxon>Polyphaga</taxon>
        <taxon>Scarabaeiformia</taxon>
        <taxon>Scarabaeidae</taxon>
        <taxon>Dynastinae</taxon>
        <taxon>Oryctes</taxon>
    </lineage>
</organism>
<dbReference type="PANTHER" id="PTHR11986:SF18">
    <property type="entry name" value="ORNITHINE AMINOTRANSFERASE, MITOCHONDRIAL"/>
    <property type="match status" value="1"/>
</dbReference>
<dbReference type="AlphaFoldDB" id="A0A0T6AVF5"/>
<protein>
    <recommendedName>
        <fullName evidence="4 9">Ornithine aminotransferase</fullName>
        <ecNumber evidence="4 9">2.6.1.13</ecNumber>
    </recommendedName>
</protein>
<evidence type="ECO:0000313" key="11">
    <source>
        <dbReference type="Proteomes" id="UP000051574"/>
    </source>
</evidence>
<gene>
    <name evidence="10" type="ORF">AMK59_7715</name>
</gene>
<dbReference type="UniPathway" id="UPA00098">
    <property type="reaction ID" value="UER00358"/>
</dbReference>
<dbReference type="InterPro" id="IPR010164">
    <property type="entry name" value="Orn_aminotrans"/>
</dbReference>
<evidence type="ECO:0000313" key="10">
    <source>
        <dbReference type="EMBL" id="KRT79139.1"/>
    </source>
</evidence>
<reference evidence="10 11" key="1">
    <citation type="submission" date="2015-09" db="EMBL/GenBank/DDBJ databases">
        <title>Draft genome of the scarab beetle Oryctes borbonicus.</title>
        <authorList>
            <person name="Meyer J.M."/>
            <person name="Markov G.V."/>
            <person name="Baskaran P."/>
            <person name="Herrmann M."/>
            <person name="Sommer R.J."/>
            <person name="Roedelsperger C."/>
        </authorList>
    </citation>
    <scope>NUCLEOTIDE SEQUENCE [LARGE SCALE GENOMIC DNA]</scope>
    <source>
        <strain evidence="10">OB123</strain>
        <tissue evidence="10">Whole animal</tissue>
    </source>
</reference>
<evidence type="ECO:0000256" key="2">
    <source>
        <dbReference type="ARBA" id="ARBA00004998"/>
    </source>
</evidence>
<comment type="caution">
    <text evidence="10">The sequence shown here is derived from an EMBL/GenBank/DDBJ whole genome shotgun (WGS) entry which is preliminary data.</text>
</comment>
<dbReference type="GO" id="GO:0010121">
    <property type="term" value="P:L-arginine catabolic process to proline via ornithine"/>
    <property type="evidence" value="ECO:0007669"/>
    <property type="project" value="TreeGrafter"/>
</dbReference>
<evidence type="ECO:0000256" key="7">
    <source>
        <dbReference type="ARBA" id="ARBA00022898"/>
    </source>
</evidence>
<evidence type="ECO:0000256" key="8">
    <source>
        <dbReference type="RuleBase" id="RU003560"/>
    </source>
</evidence>
<dbReference type="Pfam" id="PF00202">
    <property type="entry name" value="Aminotran_3"/>
    <property type="match status" value="1"/>
</dbReference>
<dbReference type="EMBL" id="LJIG01022705">
    <property type="protein sequence ID" value="KRT79139.1"/>
    <property type="molecule type" value="Genomic_DNA"/>
</dbReference>
<dbReference type="Gene3D" id="3.40.640.10">
    <property type="entry name" value="Type I PLP-dependent aspartate aminotransferase-like (Major domain)"/>
    <property type="match status" value="1"/>
</dbReference>
<evidence type="ECO:0000256" key="5">
    <source>
        <dbReference type="ARBA" id="ARBA00022576"/>
    </source>
</evidence>
<dbReference type="GO" id="GO:0005737">
    <property type="term" value="C:cytoplasm"/>
    <property type="evidence" value="ECO:0007669"/>
    <property type="project" value="TreeGrafter"/>
</dbReference>
<comment type="pathway">
    <text evidence="2 9">Amino-acid biosynthesis; L-proline biosynthesis; L-glutamate 5-semialdehyde from L-ornithine: step 1/1.</text>
</comment>
<dbReference type="GO" id="GO:0019544">
    <property type="term" value="P:L-arginine catabolic process to L-glutamate"/>
    <property type="evidence" value="ECO:0007669"/>
    <property type="project" value="TreeGrafter"/>
</dbReference>
<dbReference type="Proteomes" id="UP000051574">
    <property type="component" value="Unassembled WGS sequence"/>
</dbReference>
<comment type="catalytic activity">
    <reaction evidence="9">
        <text>a 2-oxocarboxylate + L-ornithine = L-glutamate 5-semialdehyde + an L-alpha-amino acid</text>
        <dbReference type="Rhea" id="RHEA:13877"/>
        <dbReference type="ChEBI" id="CHEBI:35179"/>
        <dbReference type="ChEBI" id="CHEBI:46911"/>
        <dbReference type="ChEBI" id="CHEBI:58066"/>
        <dbReference type="ChEBI" id="CHEBI:59869"/>
        <dbReference type="EC" id="2.6.1.13"/>
    </reaction>
</comment>